<protein>
    <recommendedName>
        <fullName evidence="7">Endolytic murein transglycosylase</fullName>
        <ecNumber evidence="7">4.2.2.29</ecNumber>
    </recommendedName>
    <alternativeName>
        <fullName evidence="7">Peptidoglycan lytic transglycosylase</fullName>
    </alternativeName>
    <alternativeName>
        <fullName evidence="7">Peptidoglycan polymerization terminase</fullName>
    </alternativeName>
</protein>
<evidence type="ECO:0000256" key="4">
    <source>
        <dbReference type="ARBA" id="ARBA00023136"/>
    </source>
</evidence>
<keyword evidence="9" id="KW-1185">Reference proteome</keyword>
<evidence type="ECO:0000256" key="5">
    <source>
        <dbReference type="ARBA" id="ARBA00023239"/>
    </source>
</evidence>
<keyword evidence="1 7" id="KW-1003">Cell membrane</keyword>
<dbReference type="RefSeq" id="WP_182801034.1">
    <property type="nucleotide sequence ID" value="NZ_CP060007.1"/>
</dbReference>
<evidence type="ECO:0000313" key="8">
    <source>
        <dbReference type="EMBL" id="QNA42768.1"/>
    </source>
</evidence>
<evidence type="ECO:0000256" key="2">
    <source>
        <dbReference type="ARBA" id="ARBA00022692"/>
    </source>
</evidence>
<dbReference type="EC" id="4.2.2.29" evidence="7"/>
<dbReference type="InterPro" id="IPR003770">
    <property type="entry name" value="MLTG-like"/>
</dbReference>
<dbReference type="Proteomes" id="UP000515344">
    <property type="component" value="Chromosome"/>
</dbReference>
<keyword evidence="2 7" id="KW-0812">Transmembrane</keyword>
<gene>
    <name evidence="7 8" type="primary">mltG</name>
    <name evidence="8" type="ORF">H4075_11730</name>
</gene>
<comment type="similarity">
    <text evidence="7">Belongs to the transglycosylase MltG family.</text>
</comment>
<evidence type="ECO:0000256" key="6">
    <source>
        <dbReference type="ARBA" id="ARBA00023316"/>
    </source>
</evidence>
<dbReference type="Gene3D" id="3.30.1490.480">
    <property type="entry name" value="Endolytic murein transglycosylase"/>
    <property type="match status" value="1"/>
</dbReference>
<evidence type="ECO:0000256" key="7">
    <source>
        <dbReference type="HAMAP-Rule" id="MF_02065"/>
    </source>
</evidence>
<comment type="function">
    <text evidence="7">Functions as a peptidoglycan terminase that cleaves nascent peptidoglycan strands endolytically to terminate their elongation.</text>
</comment>
<dbReference type="AlphaFoldDB" id="A0A7G5XBB5"/>
<reference evidence="9" key="1">
    <citation type="submission" date="2020-08" db="EMBL/GenBank/DDBJ databases">
        <title>Lacibacter sp. S13-6-6 genome sequencing.</title>
        <authorList>
            <person name="Jin L."/>
        </authorList>
    </citation>
    <scope>NUCLEOTIDE SEQUENCE [LARGE SCALE GENOMIC DNA]</scope>
    <source>
        <strain evidence="9">S13-6-6</strain>
    </source>
</reference>
<organism evidence="8 9">
    <name type="scientific">Lacibacter sediminis</name>
    <dbReference type="NCBI Taxonomy" id="2760713"/>
    <lineage>
        <taxon>Bacteria</taxon>
        <taxon>Pseudomonadati</taxon>
        <taxon>Bacteroidota</taxon>
        <taxon>Chitinophagia</taxon>
        <taxon>Chitinophagales</taxon>
        <taxon>Chitinophagaceae</taxon>
        <taxon>Lacibacter</taxon>
    </lineage>
</organism>
<proteinExistence type="inferred from homology"/>
<feature type="site" description="Important for catalytic activity" evidence="7">
    <location>
        <position position="214"/>
    </location>
</feature>
<dbReference type="GO" id="GO:0008932">
    <property type="term" value="F:lytic endotransglycosylase activity"/>
    <property type="evidence" value="ECO:0007669"/>
    <property type="project" value="UniProtKB-UniRule"/>
</dbReference>
<evidence type="ECO:0000256" key="1">
    <source>
        <dbReference type="ARBA" id="ARBA00022475"/>
    </source>
</evidence>
<name>A0A7G5XBB5_9BACT</name>
<dbReference type="Gene3D" id="3.30.160.60">
    <property type="entry name" value="Classic Zinc Finger"/>
    <property type="match status" value="1"/>
</dbReference>
<dbReference type="HAMAP" id="MF_02065">
    <property type="entry name" value="MltG"/>
    <property type="match status" value="1"/>
</dbReference>
<keyword evidence="4 7" id="KW-0472">Membrane</keyword>
<comment type="catalytic activity">
    <reaction evidence="7">
        <text>a peptidoglycan chain = a peptidoglycan chain with N-acetyl-1,6-anhydromuramyl-[peptide] at the reducing end + a peptidoglycan chain with N-acetylglucosamine at the non-reducing end.</text>
        <dbReference type="EC" id="4.2.2.29"/>
    </reaction>
</comment>
<dbReference type="PANTHER" id="PTHR30518:SF2">
    <property type="entry name" value="ENDOLYTIC MUREIN TRANSGLYCOSYLASE"/>
    <property type="match status" value="1"/>
</dbReference>
<dbReference type="CDD" id="cd08010">
    <property type="entry name" value="MltG_like"/>
    <property type="match status" value="1"/>
</dbReference>
<dbReference type="KEGG" id="lacs:H4075_11730"/>
<dbReference type="Pfam" id="PF02618">
    <property type="entry name" value="YceG"/>
    <property type="match status" value="1"/>
</dbReference>
<evidence type="ECO:0000313" key="9">
    <source>
        <dbReference type="Proteomes" id="UP000515344"/>
    </source>
</evidence>
<keyword evidence="3 7" id="KW-1133">Transmembrane helix</keyword>
<dbReference type="NCBIfam" id="TIGR00247">
    <property type="entry name" value="endolytic transglycosylase MltG"/>
    <property type="match status" value="1"/>
</dbReference>
<keyword evidence="6 7" id="KW-0961">Cell wall biogenesis/degradation</keyword>
<dbReference type="GO" id="GO:0071555">
    <property type="term" value="P:cell wall organization"/>
    <property type="evidence" value="ECO:0007669"/>
    <property type="project" value="UniProtKB-KW"/>
</dbReference>
<dbReference type="GO" id="GO:0009252">
    <property type="term" value="P:peptidoglycan biosynthetic process"/>
    <property type="evidence" value="ECO:0007669"/>
    <property type="project" value="UniProtKB-UniRule"/>
</dbReference>
<dbReference type="GO" id="GO:0005886">
    <property type="term" value="C:plasma membrane"/>
    <property type="evidence" value="ECO:0007669"/>
    <property type="project" value="UniProtKB-UniRule"/>
</dbReference>
<dbReference type="PANTHER" id="PTHR30518">
    <property type="entry name" value="ENDOLYTIC MUREIN TRANSGLYCOSYLASE"/>
    <property type="match status" value="1"/>
</dbReference>
<keyword evidence="5 7" id="KW-0456">Lyase</keyword>
<sequence>MKKVIGYSFLLLCLVALFFAWKFLGSATAFNESKKYLYIYTGNANQKAVMQSLKDSGFLKNPGLFEMVAARLDVWKRLRPGKYEIEKGSSLLTLARKLRNGSQTPVNLVITKLRTRKDLAALIGRKFETDSATMFAYLINNDSLQKFGLDTNTVMTSVFPNSYSLLWNSGPQRIFRKLHEQRTKFWTAERKQKAAALGLTPEQVHTMASIVEEETLRNDEKPTIASVYLNRLKKNMNLGADPTVKFAIGDFTIKRLLFGHINSTASSPYNTYRNKGLPPGPICTPSETTIDAVLNAASTDYLFFCAKPNGNGYHAFASNETDHFKNAKAYQQWLDSLNIR</sequence>
<evidence type="ECO:0000256" key="3">
    <source>
        <dbReference type="ARBA" id="ARBA00022989"/>
    </source>
</evidence>
<dbReference type="EMBL" id="CP060007">
    <property type="protein sequence ID" value="QNA42768.1"/>
    <property type="molecule type" value="Genomic_DNA"/>
</dbReference>
<accession>A0A7G5XBB5</accession>